<dbReference type="Gene3D" id="3.30.1360.120">
    <property type="entry name" value="Probable tRNA modification gtpase trme, domain 1"/>
    <property type="match status" value="1"/>
</dbReference>
<dbReference type="InterPro" id="IPR006222">
    <property type="entry name" value="GCVT_N"/>
</dbReference>
<dbReference type="InterPro" id="IPR027266">
    <property type="entry name" value="TrmE/GcvT-like"/>
</dbReference>
<dbReference type="PANTHER" id="PTHR22602:SF0">
    <property type="entry name" value="TRANSFERASE CAF17, MITOCHONDRIAL-RELATED"/>
    <property type="match status" value="1"/>
</dbReference>
<accession>A0A381RAJ4</accession>
<evidence type="ECO:0000313" key="5">
    <source>
        <dbReference type="EMBL" id="SUZ86877.1"/>
    </source>
</evidence>
<dbReference type="Gene3D" id="2.40.30.160">
    <property type="match status" value="1"/>
</dbReference>
<organism evidence="5">
    <name type="scientific">marine metagenome</name>
    <dbReference type="NCBI Taxonomy" id="408172"/>
    <lineage>
        <taxon>unclassified sequences</taxon>
        <taxon>metagenomes</taxon>
        <taxon>ecological metagenomes</taxon>
    </lineage>
</organism>
<dbReference type="EMBL" id="UINC01001704">
    <property type="protein sequence ID" value="SUZ86877.1"/>
    <property type="molecule type" value="Genomic_DNA"/>
</dbReference>
<proteinExistence type="predicted"/>
<gene>
    <name evidence="5" type="ORF">METZ01_LOCUS39731</name>
</gene>
<sequence length="270" mass="30554">MEKLEHLSVIKVSGDDADEFLQGQMTQDTEAINNELIHLTSFCNPQGRVIATAFVQTWNEAYYLILSTDLIDDLIAWLSRYILRSQVTISNEELNIFGISEDEKKNIDESYSLSSSQSLKRLANDHTRLILLSYDDAEKFQTIDKEKWIIQDINTGIPIINKHNTLKYIPQMLNLDQLNAISFSKGCYTGQEVVARVQHRGKVKQRLYQIKTESGVVISPQEEVKNLDKKVGHVVISKAHEDVCFGLAAINISQINNDLSVDGKSIKLIS</sequence>
<evidence type="ECO:0000256" key="2">
    <source>
        <dbReference type="ARBA" id="ARBA00022946"/>
    </source>
</evidence>
<dbReference type="AlphaFoldDB" id="A0A381RAJ4"/>
<name>A0A381RAJ4_9ZZZZ</name>
<dbReference type="PIRSF" id="PIRSF006487">
    <property type="entry name" value="GcvT"/>
    <property type="match status" value="1"/>
</dbReference>
<protein>
    <recommendedName>
        <fullName evidence="4">GCVT N-terminal domain-containing protein</fullName>
    </recommendedName>
</protein>
<dbReference type="GO" id="GO:0005739">
    <property type="term" value="C:mitochondrion"/>
    <property type="evidence" value="ECO:0007669"/>
    <property type="project" value="UniProtKB-SubCell"/>
</dbReference>
<dbReference type="PANTHER" id="PTHR22602">
    <property type="entry name" value="TRANSFERASE CAF17, MITOCHONDRIAL-RELATED"/>
    <property type="match status" value="1"/>
</dbReference>
<evidence type="ECO:0000256" key="3">
    <source>
        <dbReference type="ARBA" id="ARBA00023128"/>
    </source>
</evidence>
<dbReference type="NCBIfam" id="TIGR03317">
    <property type="entry name" value="ygfZ_signature"/>
    <property type="match status" value="1"/>
</dbReference>
<comment type="subcellular location">
    <subcellularLocation>
        <location evidence="1">Mitochondrion</location>
    </subcellularLocation>
</comment>
<dbReference type="Pfam" id="PF01571">
    <property type="entry name" value="GCV_T"/>
    <property type="match status" value="1"/>
</dbReference>
<dbReference type="InterPro" id="IPR017703">
    <property type="entry name" value="YgfZ/GCV_T_CS"/>
</dbReference>
<dbReference type="InterPro" id="IPR045179">
    <property type="entry name" value="YgfZ/GcvT"/>
</dbReference>
<evidence type="ECO:0000259" key="4">
    <source>
        <dbReference type="Pfam" id="PF01571"/>
    </source>
</evidence>
<keyword evidence="3" id="KW-0496">Mitochondrion</keyword>
<evidence type="ECO:0000256" key="1">
    <source>
        <dbReference type="ARBA" id="ARBA00004173"/>
    </source>
</evidence>
<keyword evidence="2" id="KW-0809">Transit peptide</keyword>
<dbReference type="SUPFAM" id="SSF103025">
    <property type="entry name" value="Folate-binding domain"/>
    <property type="match status" value="1"/>
</dbReference>
<reference evidence="5" key="1">
    <citation type="submission" date="2018-05" db="EMBL/GenBank/DDBJ databases">
        <authorList>
            <person name="Lanie J.A."/>
            <person name="Ng W.-L."/>
            <person name="Kazmierczak K.M."/>
            <person name="Andrzejewski T.M."/>
            <person name="Davidsen T.M."/>
            <person name="Wayne K.J."/>
            <person name="Tettelin H."/>
            <person name="Glass J.I."/>
            <person name="Rusch D."/>
            <person name="Podicherti R."/>
            <person name="Tsui H.-C.T."/>
            <person name="Winkler M.E."/>
        </authorList>
    </citation>
    <scope>NUCLEOTIDE SEQUENCE</scope>
</reference>
<dbReference type="GO" id="GO:0016226">
    <property type="term" value="P:iron-sulfur cluster assembly"/>
    <property type="evidence" value="ECO:0007669"/>
    <property type="project" value="TreeGrafter"/>
</dbReference>
<feature type="domain" description="GCVT N-terminal" evidence="4">
    <location>
        <begin position="5"/>
        <end position="91"/>
    </location>
</feature>